<keyword evidence="1" id="KW-1133">Transmembrane helix</keyword>
<dbReference type="RefSeq" id="WP_013899049.1">
    <property type="nucleotide sequence ID" value="NC_015676.1"/>
</dbReference>
<dbReference type="HOGENOM" id="CLU_971863_0_0_2"/>
<evidence type="ECO:0000313" key="2">
    <source>
        <dbReference type="EMBL" id="AEH61613.1"/>
    </source>
</evidence>
<feature type="transmembrane region" description="Helical" evidence="1">
    <location>
        <begin position="243"/>
        <end position="263"/>
    </location>
</feature>
<sequence length="285" mass="32695" precursor="true">MRLKTVCILAIMVLTALIAGCIDDLVPVEDPEIPDPGIYEFEIFIDETIEPGTVQNTTSIYLTDNDTVRIVHMVISTSRIEIIPMERLIRSSGDTIGDIVILAAPSNTTEPTVDTFSRFAKDSEINELKATEYTVSEEIRRGREHIYLDFEEPVTGFVAYTLFDQGQQDFMYTLTSPEIVRVVIPEKYTTGNRVLGYPRPDPDERFQDENGRDVIIWHRLDHDPENSREFISVGYYSRSAPSILTYSTLILIFGAMIIIVNYYRNRKKIKKMKEDMDYQINGKDK</sequence>
<name>F7XMD0_METZD</name>
<keyword evidence="1" id="KW-0812">Transmembrane</keyword>
<gene>
    <name evidence="2" type="ordered locus">Mzhil_1778</name>
</gene>
<dbReference type="AlphaFoldDB" id="F7XMD0"/>
<dbReference type="Pfam" id="PF19119">
    <property type="entry name" value="DUF5803"/>
    <property type="match status" value="1"/>
</dbReference>
<evidence type="ECO:0000256" key="1">
    <source>
        <dbReference type="SAM" id="Phobius"/>
    </source>
</evidence>
<keyword evidence="3" id="KW-1185">Reference proteome</keyword>
<dbReference type="GeneID" id="10823419"/>
<proteinExistence type="predicted"/>
<evidence type="ECO:0000313" key="3">
    <source>
        <dbReference type="Proteomes" id="UP000006622"/>
    </source>
</evidence>
<dbReference type="InterPro" id="IPR043826">
    <property type="entry name" value="DUF5803"/>
</dbReference>
<dbReference type="PROSITE" id="PS51257">
    <property type="entry name" value="PROKAR_LIPOPROTEIN"/>
    <property type="match status" value="1"/>
</dbReference>
<organism evidence="2 3">
    <name type="scientific">Methanosalsum zhilinae (strain DSM 4017 / NBRC 107636 / OCM 62 / WeN5)</name>
    <name type="common">Methanohalophilus zhilinae</name>
    <dbReference type="NCBI Taxonomy" id="679901"/>
    <lineage>
        <taxon>Archaea</taxon>
        <taxon>Methanobacteriati</taxon>
        <taxon>Methanobacteriota</taxon>
        <taxon>Stenosarchaea group</taxon>
        <taxon>Methanomicrobia</taxon>
        <taxon>Methanosarcinales</taxon>
        <taxon>Methanosarcinaceae</taxon>
        <taxon>Methanosalsum</taxon>
    </lineage>
</organism>
<accession>F7XMD0</accession>
<dbReference type="Proteomes" id="UP000006622">
    <property type="component" value="Chromosome"/>
</dbReference>
<dbReference type="OrthoDB" id="147790at2157"/>
<protein>
    <submittedName>
        <fullName evidence="2">Uncharacterized protein</fullName>
    </submittedName>
</protein>
<reference evidence="2 3" key="1">
    <citation type="submission" date="2010-07" db="EMBL/GenBank/DDBJ databases">
        <title>The complete genome of Methanosalsum zhilinae DSM 4017.</title>
        <authorList>
            <consortium name="US DOE Joint Genome Institute (JGI-PGF)"/>
            <person name="Lucas S."/>
            <person name="Copeland A."/>
            <person name="Lapidus A."/>
            <person name="Glavina del Rio T."/>
            <person name="Dalin E."/>
            <person name="Tice H."/>
            <person name="Bruce D."/>
            <person name="Goodwin L."/>
            <person name="Pitluck S."/>
            <person name="Kyrpides N."/>
            <person name="Mavromatis K."/>
            <person name="Ovchinnikova G."/>
            <person name="Daligault H."/>
            <person name="Detter J.C."/>
            <person name="Han C."/>
            <person name="Tapia R."/>
            <person name="Larimer F."/>
            <person name="Land M."/>
            <person name="Hauser L."/>
            <person name="Markowitz V."/>
            <person name="Cheng J.-F."/>
            <person name="Hugenholtz P."/>
            <person name="Woyke T."/>
            <person name="Wu D."/>
            <person name="Spring S."/>
            <person name="Schueler E."/>
            <person name="Brambilla E."/>
            <person name="Klenk H.-P."/>
            <person name="Eisen J.A."/>
        </authorList>
    </citation>
    <scope>NUCLEOTIDE SEQUENCE [LARGE SCALE GENOMIC DNA]</scope>
    <source>
        <strain evidence="3">DSM 4017 / NBRC 107636 / OCM 62 / WeN5</strain>
    </source>
</reference>
<dbReference type="STRING" id="679901.Mzhil_1778"/>
<dbReference type="KEGG" id="mzh:Mzhil_1778"/>
<dbReference type="EMBL" id="CP002101">
    <property type="protein sequence ID" value="AEH61613.1"/>
    <property type="molecule type" value="Genomic_DNA"/>
</dbReference>
<keyword evidence="1" id="KW-0472">Membrane</keyword>